<comment type="caution">
    <text evidence="1">The sequence shown here is derived from an EMBL/GenBank/DDBJ whole genome shotgun (WGS) entry which is preliminary data.</text>
</comment>
<reference evidence="1 2" key="1">
    <citation type="journal article" date="2018" name="Nat. Genet.">
        <title>The Rosa genome provides new insights in the design of modern roses.</title>
        <authorList>
            <person name="Bendahmane M."/>
        </authorList>
    </citation>
    <scope>NUCLEOTIDE SEQUENCE [LARGE SCALE GENOMIC DNA]</scope>
    <source>
        <strain evidence="2">cv. Old Blush</strain>
    </source>
</reference>
<organism evidence="1 2">
    <name type="scientific">Rosa chinensis</name>
    <name type="common">China rose</name>
    <dbReference type="NCBI Taxonomy" id="74649"/>
    <lineage>
        <taxon>Eukaryota</taxon>
        <taxon>Viridiplantae</taxon>
        <taxon>Streptophyta</taxon>
        <taxon>Embryophyta</taxon>
        <taxon>Tracheophyta</taxon>
        <taxon>Spermatophyta</taxon>
        <taxon>Magnoliopsida</taxon>
        <taxon>eudicotyledons</taxon>
        <taxon>Gunneridae</taxon>
        <taxon>Pentapetalae</taxon>
        <taxon>rosids</taxon>
        <taxon>fabids</taxon>
        <taxon>Rosales</taxon>
        <taxon>Rosaceae</taxon>
        <taxon>Rosoideae</taxon>
        <taxon>Rosoideae incertae sedis</taxon>
        <taxon>Rosa</taxon>
    </lineage>
</organism>
<evidence type="ECO:0000313" key="2">
    <source>
        <dbReference type="Proteomes" id="UP000238479"/>
    </source>
</evidence>
<proteinExistence type="predicted"/>
<dbReference type="Gramene" id="PRQ44245">
    <property type="protein sequence ID" value="PRQ44245"/>
    <property type="gene ID" value="RchiOBHm_Chr3g0477111"/>
</dbReference>
<dbReference type="Proteomes" id="UP000238479">
    <property type="component" value="Chromosome 3"/>
</dbReference>
<gene>
    <name evidence="1" type="ORF">RchiOBHm_Chr3g0477111</name>
</gene>
<protein>
    <submittedName>
        <fullName evidence="1">Uncharacterized protein</fullName>
    </submittedName>
</protein>
<name>A0A2P6RCV4_ROSCH</name>
<evidence type="ECO:0000313" key="1">
    <source>
        <dbReference type="EMBL" id="PRQ44245.1"/>
    </source>
</evidence>
<dbReference type="EMBL" id="PDCK01000041">
    <property type="protein sequence ID" value="PRQ44245.1"/>
    <property type="molecule type" value="Genomic_DNA"/>
</dbReference>
<dbReference type="AlphaFoldDB" id="A0A2P6RCV4"/>
<keyword evidence="2" id="KW-1185">Reference proteome</keyword>
<sequence>MQGSTTRADGVRTPLLEIVLDELTYDKDILDSFLQVQISFHFPFMVRSVSVFVYSLKHMLQSVCLTTNGTCLISPLNFNGENYRFYHLKF</sequence>
<accession>A0A2P6RCV4</accession>